<gene>
    <name evidence="1" type="ORF">HPB50_026480</name>
</gene>
<name>A0ACB7T5U8_HYAAI</name>
<dbReference type="Proteomes" id="UP000821845">
    <property type="component" value="Chromosome 2"/>
</dbReference>
<accession>A0ACB7T5U8</accession>
<sequence>MKLSGPLLVLSVLAGAYIFRINYRIWGEYPWDRPGNPPPIFPPDDFLRYSQIGRWWNQERPWENTPKVWRDALLADSKEDDVDEYHSWRKFPWELPGNPPPFSPPADMTTFSQIGRWWNQDDNERRPEKTLRQPLSESQEDASEEYRLWGKFPWERKGNPPPFVPPPETAAFSQIGRWWNQEEIGERPTKLSRYLDELHKDEKLNQNPAQEVDERRSKLVPLFPSQDQKRTRTSRSVWQNKPWEKPWNPPPFLPSQNPPLE</sequence>
<evidence type="ECO:0000313" key="2">
    <source>
        <dbReference type="Proteomes" id="UP000821845"/>
    </source>
</evidence>
<comment type="caution">
    <text evidence="1">The sequence shown here is derived from an EMBL/GenBank/DDBJ whole genome shotgun (WGS) entry which is preliminary data.</text>
</comment>
<organism evidence="1 2">
    <name type="scientific">Hyalomma asiaticum</name>
    <name type="common">Tick</name>
    <dbReference type="NCBI Taxonomy" id="266040"/>
    <lineage>
        <taxon>Eukaryota</taxon>
        <taxon>Metazoa</taxon>
        <taxon>Ecdysozoa</taxon>
        <taxon>Arthropoda</taxon>
        <taxon>Chelicerata</taxon>
        <taxon>Arachnida</taxon>
        <taxon>Acari</taxon>
        <taxon>Parasitiformes</taxon>
        <taxon>Ixodida</taxon>
        <taxon>Ixodoidea</taxon>
        <taxon>Ixodidae</taxon>
        <taxon>Hyalomminae</taxon>
        <taxon>Hyalomma</taxon>
    </lineage>
</organism>
<evidence type="ECO:0000313" key="1">
    <source>
        <dbReference type="EMBL" id="KAH6940284.1"/>
    </source>
</evidence>
<proteinExistence type="predicted"/>
<keyword evidence="2" id="KW-1185">Reference proteome</keyword>
<reference evidence="1" key="1">
    <citation type="submission" date="2020-05" db="EMBL/GenBank/DDBJ databases">
        <title>Large-scale comparative analyses of tick genomes elucidate their genetic diversity and vector capacities.</title>
        <authorList>
            <person name="Jia N."/>
            <person name="Wang J."/>
            <person name="Shi W."/>
            <person name="Du L."/>
            <person name="Sun Y."/>
            <person name="Zhan W."/>
            <person name="Jiang J."/>
            <person name="Wang Q."/>
            <person name="Zhang B."/>
            <person name="Ji P."/>
            <person name="Sakyi L.B."/>
            <person name="Cui X."/>
            <person name="Yuan T."/>
            <person name="Jiang B."/>
            <person name="Yang W."/>
            <person name="Lam T.T.-Y."/>
            <person name="Chang Q."/>
            <person name="Ding S."/>
            <person name="Wang X."/>
            <person name="Zhu J."/>
            <person name="Ruan X."/>
            <person name="Zhao L."/>
            <person name="Wei J."/>
            <person name="Que T."/>
            <person name="Du C."/>
            <person name="Cheng J."/>
            <person name="Dai P."/>
            <person name="Han X."/>
            <person name="Huang E."/>
            <person name="Gao Y."/>
            <person name="Liu J."/>
            <person name="Shao H."/>
            <person name="Ye R."/>
            <person name="Li L."/>
            <person name="Wei W."/>
            <person name="Wang X."/>
            <person name="Wang C."/>
            <person name="Yang T."/>
            <person name="Huo Q."/>
            <person name="Li W."/>
            <person name="Guo W."/>
            <person name="Chen H."/>
            <person name="Zhou L."/>
            <person name="Ni X."/>
            <person name="Tian J."/>
            <person name="Zhou Y."/>
            <person name="Sheng Y."/>
            <person name="Liu T."/>
            <person name="Pan Y."/>
            <person name="Xia L."/>
            <person name="Li J."/>
            <person name="Zhao F."/>
            <person name="Cao W."/>
        </authorList>
    </citation>
    <scope>NUCLEOTIDE SEQUENCE</scope>
    <source>
        <strain evidence="1">Hyas-2018</strain>
    </source>
</reference>
<dbReference type="EMBL" id="CM023482">
    <property type="protein sequence ID" value="KAH6940284.1"/>
    <property type="molecule type" value="Genomic_DNA"/>
</dbReference>
<protein>
    <submittedName>
        <fullName evidence="1">Uncharacterized protein</fullName>
    </submittedName>
</protein>